<dbReference type="AlphaFoldDB" id="A0A518GMH7"/>
<keyword evidence="3" id="KW-1185">Reference proteome</keyword>
<evidence type="ECO:0000256" key="1">
    <source>
        <dbReference type="SAM" id="MobiDB-lite"/>
    </source>
</evidence>
<dbReference type="EMBL" id="CP036299">
    <property type="protein sequence ID" value="QDV29852.1"/>
    <property type="molecule type" value="Genomic_DNA"/>
</dbReference>
<dbReference type="KEGG" id="peh:Spb1_17710"/>
<protein>
    <submittedName>
        <fullName evidence="2">Uncharacterized protein</fullName>
    </submittedName>
</protein>
<evidence type="ECO:0000313" key="3">
    <source>
        <dbReference type="Proteomes" id="UP000315349"/>
    </source>
</evidence>
<dbReference type="Proteomes" id="UP000315349">
    <property type="component" value="Chromosome"/>
</dbReference>
<feature type="compositionally biased region" description="Polar residues" evidence="1">
    <location>
        <begin position="8"/>
        <end position="20"/>
    </location>
</feature>
<evidence type="ECO:0000313" key="2">
    <source>
        <dbReference type="EMBL" id="QDV29852.1"/>
    </source>
</evidence>
<reference evidence="2 3" key="1">
    <citation type="submission" date="2019-02" db="EMBL/GenBank/DDBJ databases">
        <title>Deep-cultivation of Planctomycetes and their phenomic and genomic characterization uncovers novel biology.</title>
        <authorList>
            <person name="Wiegand S."/>
            <person name="Jogler M."/>
            <person name="Boedeker C."/>
            <person name="Pinto D."/>
            <person name="Vollmers J."/>
            <person name="Rivas-Marin E."/>
            <person name="Kohn T."/>
            <person name="Peeters S.H."/>
            <person name="Heuer A."/>
            <person name="Rast P."/>
            <person name="Oberbeckmann S."/>
            <person name="Bunk B."/>
            <person name="Jeske O."/>
            <person name="Meyerdierks A."/>
            <person name="Storesund J.E."/>
            <person name="Kallscheuer N."/>
            <person name="Luecker S."/>
            <person name="Lage O.M."/>
            <person name="Pohl T."/>
            <person name="Merkel B.J."/>
            <person name="Hornburger P."/>
            <person name="Mueller R.-W."/>
            <person name="Bruemmer F."/>
            <person name="Labrenz M."/>
            <person name="Spormann A.M."/>
            <person name="Op den Camp H."/>
            <person name="Overmann J."/>
            <person name="Amann R."/>
            <person name="Jetten M.S.M."/>
            <person name="Mascher T."/>
            <person name="Medema M.H."/>
            <person name="Devos D.P."/>
            <person name="Kaster A.-K."/>
            <person name="Ovreas L."/>
            <person name="Rohde M."/>
            <person name="Galperin M.Y."/>
            <person name="Jogler C."/>
        </authorList>
    </citation>
    <scope>NUCLEOTIDE SEQUENCE [LARGE SCALE GENOMIC DNA]</scope>
    <source>
        <strain evidence="2 3">Spb1</strain>
    </source>
</reference>
<organism evidence="2 3">
    <name type="scientific">Planctopirus ephydatiae</name>
    <dbReference type="NCBI Taxonomy" id="2528019"/>
    <lineage>
        <taxon>Bacteria</taxon>
        <taxon>Pseudomonadati</taxon>
        <taxon>Planctomycetota</taxon>
        <taxon>Planctomycetia</taxon>
        <taxon>Planctomycetales</taxon>
        <taxon>Planctomycetaceae</taxon>
        <taxon>Planctopirus</taxon>
    </lineage>
</organism>
<sequence>MAAHALTGGSTVEKTRTPLTDGSLHLGSGCIQVRLRSPVAVRAQVPIGNATASRSVCLKLRTSLG</sequence>
<feature type="region of interest" description="Disordered" evidence="1">
    <location>
        <begin position="1"/>
        <end position="22"/>
    </location>
</feature>
<name>A0A518GMH7_9PLAN</name>
<gene>
    <name evidence="2" type="ORF">Spb1_17710</name>
</gene>
<proteinExistence type="predicted"/>
<accession>A0A518GMH7</accession>